<reference evidence="2" key="1">
    <citation type="journal article" date="2014" name="Int. J. Syst. Evol. Microbiol.">
        <title>Complete genome sequence of Corynebacterium casei LMG S-19264T (=DSM 44701T), isolated from a smear-ripened cheese.</title>
        <authorList>
            <consortium name="US DOE Joint Genome Institute (JGI-PGF)"/>
            <person name="Walter F."/>
            <person name="Albersmeier A."/>
            <person name="Kalinowski J."/>
            <person name="Ruckert C."/>
        </authorList>
    </citation>
    <scope>NUCLEOTIDE SEQUENCE</scope>
    <source>
        <strain evidence="2">CGMCC 1.15448</strain>
    </source>
</reference>
<feature type="transmembrane region" description="Helical" evidence="1">
    <location>
        <begin position="426"/>
        <end position="442"/>
    </location>
</feature>
<evidence type="ECO:0000313" key="2">
    <source>
        <dbReference type="EMBL" id="GGB20240.1"/>
    </source>
</evidence>
<evidence type="ECO:0008006" key="4">
    <source>
        <dbReference type="Google" id="ProtNLM"/>
    </source>
</evidence>
<dbReference type="PANTHER" id="PTHR43424">
    <property type="entry name" value="LOCUS PUTATIVE PROTEIN 1-RELATED"/>
    <property type="match status" value="1"/>
</dbReference>
<feature type="transmembrane region" description="Helical" evidence="1">
    <location>
        <begin position="116"/>
        <end position="136"/>
    </location>
</feature>
<feature type="transmembrane region" description="Helical" evidence="1">
    <location>
        <begin position="6"/>
        <end position="25"/>
    </location>
</feature>
<feature type="transmembrane region" description="Helical" evidence="1">
    <location>
        <begin position="448"/>
        <end position="466"/>
    </location>
</feature>
<keyword evidence="1" id="KW-1133">Transmembrane helix</keyword>
<dbReference type="AlphaFoldDB" id="A0A8J2XW12"/>
<feature type="transmembrane region" description="Helical" evidence="1">
    <location>
        <begin position="394"/>
        <end position="414"/>
    </location>
</feature>
<comment type="caution">
    <text evidence="2">The sequence shown here is derived from an EMBL/GenBank/DDBJ whole genome shotgun (WGS) entry which is preliminary data.</text>
</comment>
<sequence>MRNSFWGLAANVSQSLLMSLFYVILARKYTTSDFSCFLIANSLYQFLATISNLGLGQWFTREIVSAGNGARPNNDSGAGNGEGLVGKFLKLQLYSGVSFYLANCLLALLLYDNHEIRLLTALMGINIVFDNLIYVVKCLNIAKSAQSITFKIIIVDSGLKFLGILLLLFFPFSIMVLSAGLIGIRFLTLNLFLRYGSGRTLDWRVLVNYNISIKEVTNIILANWPFLVIGSVSIVYWRIGNIIISKMLSLLDVAVYEISFRVFSVFQILPVIVSASVFPHLVALYNSGDTMQFNAAYKRYFYSFLFYGLFVYTFMYSFSGEIMPFLFGHNYATAAAYTREMFLTMLLFPTGVLQATVLISMKLERVDMMINIISLIASVALICTGLAFVRSLTIVNYSIFISFLLFHICQDYILVKRKILTVRNVVNFYFFTTALVVGYVLLSPRFRPISFFACAWGLAAVVLGVTQRVKTVRSQSTFAETHTS</sequence>
<feature type="transmembrane region" description="Helical" evidence="1">
    <location>
        <begin position="300"/>
        <end position="318"/>
    </location>
</feature>
<evidence type="ECO:0000313" key="3">
    <source>
        <dbReference type="Proteomes" id="UP000607559"/>
    </source>
</evidence>
<evidence type="ECO:0000256" key="1">
    <source>
        <dbReference type="SAM" id="Phobius"/>
    </source>
</evidence>
<proteinExistence type="predicted"/>
<feature type="transmembrane region" description="Helical" evidence="1">
    <location>
        <begin position="341"/>
        <end position="361"/>
    </location>
</feature>
<keyword evidence="3" id="KW-1185">Reference proteome</keyword>
<keyword evidence="1" id="KW-0472">Membrane</keyword>
<accession>A0A8J2XW12</accession>
<feature type="transmembrane region" description="Helical" evidence="1">
    <location>
        <begin position="91"/>
        <end position="110"/>
    </location>
</feature>
<protein>
    <recommendedName>
        <fullName evidence="4">Polysaccharide biosynthesis protein</fullName>
    </recommendedName>
</protein>
<dbReference type="PANTHER" id="PTHR43424:SF1">
    <property type="entry name" value="LOCUS PUTATIVE PROTEIN 1-RELATED"/>
    <property type="match status" value="1"/>
</dbReference>
<feature type="transmembrane region" description="Helical" evidence="1">
    <location>
        <begin position="258"/>
        <end position="279"/>
    </location>
</feature>
<reference evidence="2" key="2">
    <citation type="submission" date="2020-09" db="EMBL/GenBank/DDBJ databases">
        <authorList>
            <person name="Sun Q."/>
            <person name="Zhou Y."/>
        </authorList>
    </citation>
    <scope>NUCLEOTIDE SEQUENCE</scope>
    <source>
        <strain evidence="2">CGMCC 1.15448</strain>
    </source>
</reference>
<feature type="transmembrane region" description="Helical" evidence="1">
    <location>
        <begin position="216"/>
        <end position="238"/>
    </location>
</feature>
<dbReference type="RefSeq" id="WP_188937000.1">
    <property type="nucleotide sequence ID" value="NZ_BMJC01000006.1"/>
</dbReference>
<feature type="transmembrane region" description="Helical" evidence="1">
    <location>
        <begin position="368"/>
        <end position="388"/>
    </location>
</feature>
<gene>
    <name evidence="2" type="ORF">GCM10011511_49980</name>
</gene>
<dbReference type="Proteomes" id="UP000607559">
    <property type="component" value="Unassembled WGS sequence"/>
</dbReference>
<keyword evidence="1" id="KW-0812">Transmembrane</keyword>
<name>A0A8J2XW12_9BACT</name>
<dbReference type="EMBL" id="BMJC01000006">
    <property type="protein sequence ID" value="GGB20240.1"/>
    <property type="molecule type" value="Genomic_DNA"/>
</dbReference>
<organism evidence="2 3">
    <name type="scientific">Puia dinghuensis</name>
    <dbReference type="NCBI Taxonomy" id="1792502"/>
    <lineage>
        <taxon>Bacteria</taxon>
        <taxon>Pseudomonadati</taxon>
        <taxon>Bacteroidota</taxon>
        <taxon>Chitinophagia</taxon>
        <taxon>Chitinophagales</taxon>
        <taxon>Chitinophagaceae</taxon>
        <taxon>Puia</taxon>
    </lineage>
</organism>
<dbReference type="InterPro" id="IPR052556">
    <property type="entry name" value="PolySynth_Transporter"/>
</dbReference>